<sequence>EQGNVSSSSESASATDDSEESETMIKLQNAEISQPELPFLDSFFNPLDDLGADVAVLEFKIDTDGTSLKYGANEDNLTDLSESSNVAWITGMILPDITALAKQPGGHMDDPTLNDEVEEIFSFSLGSEFEAKLRFEDGRWSLESATMKEQEEPAQAESNSNEEEDKSTNADTEDQSSNADAELDDLFSAIFTEAKSKIDADNEQESIPSDGLEMDGRDKEEAQNESASSGEGQGSEASASDVPVANEQLSVSSTQRDSGDEQESSSVDSFDYRSHEEFAMMIEKAREENFRILAENPDLYGDDDKNSASLSSDYE</sequence>
<feature type="compositionally biased region" description="Low complexity" evidence="1">
    <location>
        <begin position="225"/>
        <end position="240"/>
    </location>
</feature>
<feature type="compositionally biased region" description="Polar residues" evidence="1">
    <location>
        <begin position="247"/>
        <end position="256"/>
    </location>
</feature>
<reference evidence="2" key="1">
    <citation type="journal article" date="2013" name="BMC Genomics">
        <title>A deep insight into the sialotranscriptome of the mosquito, Psorophora albipes.</title>
        <authorList>
            <person name="Chagas A.C."/>
            <person name="Calvo E."/>
            <person name="Rios-Velasquez C.M."/>
            <person name="Pessoa F.A."/>
            <person name="Medeiros J.F."/>
            <person name="Ribeiro J.M."/>
        </authorList>
    </citation>
    <scope>NUCLEOTIDE SEQUENCE</scope>
</reference>
<feature type="region of interest" description="Disordered" evidence="1">
    <location>
        <begin position="294"/>
        <end position="315"/>
    </location>
</feature>
<accession>T1E313</accession>
<dbReference type="EMBL" id="GALA01000229">
    <property type="protein sequence ID" value="JAA94623.1"/>
    <property type="molecule type" value="mRNA"/>
</dbReference>
<protein>
    <submittedName>
        <fullName evidence="2">Putative dentin sialophosphoprotein</fullName>
    </submittedName>
</protein>
<feature type="compositionally biased region" description="Low complexity" evidence="1">
    <location>
        <begin position="1"/>
        <end position="15"/>
    </location>
</feature>
<proteinExistence type="evidence at transcript level"/>
<name>T1E313_9DIPT</name>
<feature type="region of interest" description="Disordered" evidence="1">
    <location>
        <begin position="143"/>
        <end position="273"/>
    </location>
</feature>
<feature type="non-terminal residue" evidence="2">
    <location>
        <position position="1"/>
    </location>
</feature>
<dbReference type="AlphaFoldDB" id="T1E313"/>
<feature type="non-terminal residue" evidence="2">
    <location>
        <position position="315"/>
    </location>
</feature>
<evidence type="ECO:0000313" key="2">
    <source>
        <dbReference type="EMBL" id="JAA94623.1"/>
    </source>
</evidence>
<organism evidence="2">
    <name type="scientific">Psorophora albipes</name>
    <dbReference type="NCBI Taxonomy" id="869069"/>
    <lineage>
        <taxon>Eukaryota</taxon>
        <taxon>Metazoa</taxon>
        <taxon>Ecdysozoa</taxon>
        <taxon>Arthropoda</taxon>
        <taxon>Hexapoda</taxon>
        <taxon>Insecta</taxon>
        <taxon>Pterygota</taxon>
        <taxon>Neoptera</taxon>
        <taxon>Endopterygota</taxon>
        <taxon>Diptera</taxon>
        <taxon>Nematocera</taxon>
        <taxon>Culicoidea</taxon>
        <taxon>Culicidae</taxon>
        <taxon>Culicinae</taxon>
        <taxon>Aedini</taxon>
        <taxon>Psorophora</taxon>
    </lineage>
</organism>
<evidence type="ECO:0000256" key="1">
    <source>
        <dbReference type="SAM" id="MobiDB-lite"/>
    </source>
</evidence>
<feature type="region of interest" description="Disordered" evidence="1">
    <location>
        <begin position="1"/>
        <end position="30"/>
    </location>
</feature>